<keyword evidence="3 5" id="KW-0689">Ribosomal protein</keyword>
<keyword evidence="3" id="KW-0699">rRNA-binding</keyword>
<comment type="function">
    <text evidence="3">Binds together with bS18 to 16S ribosomal RNA.</text>
</comment>
<dbReference type="GO" id="GO:0006412">
    <property type="term" value="P:translation"/>
    <property type="evidence" value="ECO:0007669"/>
    <property type="project" value="UniProtKB-UniRule"/>
</dbReference>
<evidence type="ECO:0000313" key="5">
    <source>
        <dbReference type="EMBL" id="OHA08455.1"/>
    </source>
</evidence>
<dbReference type="GO" id="GO:0019843">
    <property type="term" value="F:rRNA binding"/>
    <property type="evidence" value="ECO:0007669"/>
    <property type="project" value="UniProtKB-UniRule"/>
</dbReference>
<dbReference type="Proteomes" id="UP000178977">
    <property type="component" value="Unassembled WGS sequence"/>
</dbReference>
<dbReference type="SUPFAM" id="SSF54995">
    <property type="entry name" value="Ribosomal protein S6"/>
    <property type="match status" value="1"/>
</dbReference>
<dbReference type="HAMAP" id="MF_00360">
    <property type="entry name" value="Ribosomal_bS6"/>
    <property type="match status" value="1"/>
</dbReference>
<organism evidence="5 6">
    <name type="scientific">Candidatus Sungbacteria bacterium RIFCSPLOWO2_01_FULL_60_25</name>
    <dbReference type="NCBI Taxonomy" id="1802281"/>
    <lineage>
        <taxon>Bacteria</taxon>
        <taxon>Candidatus Sungiibacteriota</taxon>
    </lineage>
</organism>
<dbReference type="STRING" id="1802281.A3A44_00920"/>
<evidence type="ECO:0000256" key="1">
    <source>
        <dbReference type="ARBA" id="ARBA00009512"/>
    </source>
</evidence>
<feature type="region of interest" description="Disordered" evidence="4">
    <location>
        <begin position="155"/>
        <end position="181"/>
    </location>
</feature>
<dbReference type="AlphaFoldDB" id="A0A1G2LA05"/>
<dbReference type="EMBL" id="MHQT01000040">
    <property type="protein sequence ID" value="OHA08455.1"/>
    <property type="molecule type" value="Genomic_DNA"/>
</dbReference>
<dbReference type="GO" id="GO:0003735">
    <property type="term" value="F:structural constituent of ribosome"/>
    <property type="evidence" value="ECO:0007669"/>
    <property type="project" value="InterPro"/>
</dbReference>
<evidence type="ECO:0000313" key="6">
    <source>
        <dbReference type="Proteomes" id="UP000178977"/>
    </source>
</evidence>
<sequence length="181" mass="20018">MDAPIKNYEISYLFSADIPEDAVFGEAGKITGFIQDAQGMVGRIEEPRKKKLAYPIRKQGYAYFGCTVFAAAPDKLADITERMKHEKGIIRYFITEEVKRPSMEFRQRGERFRHAPSLAGGESLRGFTPQAPKEEDATKFVELDKKLDEILGGDESASAAPAVPENPAIAPTIVPNAMPQP</sequence>
<dbReference type="InterPro" id="IPR020814">
    <property type="entry name" value="Ribosomal_S6_plastid/chlpt"/>
</dbReference>
<protein>
    <recommendedName>
        <fullName evidence="2 3">Small ribosomal subunit protein bS6</fullName>
    </recommendedName>
</protein>
<keyword evidence="3" id="KW-0687">Ribonucleoprotein</keyword>
<dbReference type="Gene3D" id="3.30.70.60">
    <property type="match status" value="1"/>
</dbReference>
<dbReference type="GO" id="GO:0005840">
    <property type="term" value="C:ribosome"/>
    <property type="evidence" value="ECO:0007669"/>
    <property type="project" value="UniProtKB-KW"/>
</dbReference>
<accession>A0A1G2LA05</accession>
<reference evidence="5 6" key="1">
    <citation type="journal article" date="2016" name="Nat. Commun.">
        <title>Thousands of microbial genomes shed light on interconnected biogeochemical processes in an aquifer system.</title>
        <authorList>
            <person name="Anantharaman K."/>
            <person name="Brown C.T."/>
            <person name="Hug L.A."/>
            <person name="Sharon I."/>
            <person name="Castelle C.J."/>
            <person name="Probst A.J."/>
            <person name="Thomas B.C."/>
            <person name="Singh A."/>
            <person name="Wilkins M.J."/>
            <person name="Karaoz U."/>
            <person name="Brodie E.L."/>
            <person name="Williams K.H."/>
            <person name="Hubbard S.S."/>
            <person name="Banfield J.F."/>
        </authorList>
    </citation>
    <scope>NUCLEOTIDE SEQUENCE [LARGE SCALE GENOMIC DNA]</scope>
</reference>
<evidence type="ECO:0000256" key="2">
    <source>
        <dbReference type="ARBA" id="ARBA00035294"/>
    </source>
</evidence>
<dbReference type="NCBIfam" id="TIGR00166">
    <property type="entry name" value="S6"/>
    <property type="match status" value="1"/>
</dbReference>
<comment type="caution">
    <text evidence="5">The sequence shown here is derived from an EMBL/GenBank/DDBJ whole genome shotgun (WGS) entry which is preliminary data.</text>
</comment>
<gene>
    <name evidence="3" type="primary">rpsF</name>
    <name evidence="5" type="ORF">A3A44_00920</name>
</gene>
<evidence type="ECO:0000256" key="3">
    <source>
        <dbReference type="HAMAP-Rule" id="MF_00360"/>
    </source>
</evidence>
<evidence type="ECO:0000256" key="4">
    <source>
        <dbReference type="SAM" id="MobiDB-lite"/>
    </source>
</evidence>
<dbReference type="Pfam" id="PF01250">
    <property type="entry name" value="Ribosomal_S6"/>
    <property type="match status" value="1"/>
</dbReference>
<dbReference type="InterPro" id="IPR035980">
    <property type="entry name" value="Ribosomal_bS6_sf"/>
</dbReference>
<dbReference type="InterPro" id="IPR000529">
    <property type="entry name" value="Ribosomal_bS6"/>
</dbReference>
<name>A0A1G2LA05_9BACT</name>
<comment type="similarity">
    <text evidence="1 3">Belongs to the bacterial ribosomal protein bS6 family.</text>
</comment>
<keyword evidence="3" id="KW-0694">RNA-binding</keyword>
<dbReference type="InterPro" id="IPR014717">
    <property type="entry name" value="Transl_elong_EF1B/ribsomal_bS6"/>
</dbReference>
<dbReference type="GO" id="GO:1990904">
    <property type="term" value="C:ribonucleoprotein complex"/>
    <property type="evidence" value="ECO:0007669"/>
    <property type="project" value="UniProtKB-KW"/>
</dbReference>
<dbReference type="CDD" id="cd00473">
    <property type="entry name" value="bS6"/>
    <property type="match status" value="1"/>
</dbReference>
<proteinExistence type="inferred from homology"/>